<dbReference type="PROSITE" id="PS52029">
    <property type="entry name" value="LD_TPASE"/>
    <property type="match status" value="1"/>
</dbReference>
<dbReference type="GO" id="GO:0009252">
    <property type="term" value="P:peptidoglycan biosynthetic process"/>
    <property type="evidence" value="ECO:0007669"/>
    <property type="project" value="UniProtKB-UniPathway"/>
</dbReference>
<dbReference type="InterPro" id="IPR052905">
    <property type="entry name" value="LD-transpeptidase_YkuD-like"/>
</dbReference>
<keyword evidence="4 7" id="KW-0133">Cell shape</keyword>
<gene>
    <name evidence="10" type="ORF">AVDCRST_MAG91-3193</name>
</gene>
<keyword evidence="8" id="KW-0732">Signal</keyword>
<feature type="active site" description="Nucleophile" evidence="7">
    <location>
        <position position="333"/>
    </location>
</feature>
<dbReference type="InterPro" id="IPR038063">
    <property type="entry name" value="Transpep_catalytic_dom"/>
</dbReference>
<evidence type="ECO:0000256" key="2">
    <source>
        <dbReference type="ARBA" id="ARBA00005992"/>
    </source>
</evidence>
<dbReference type="Gene3D" id="2.40.440.10">
    <property type="entry name" value="L,D-transpeptidase catalytic domain-like"/>
    <property type="match status" value="1"/>
</dbReference>
<evidence type="ECO:0000256" key="5">
    <source>
        <dbReference type="ARBA" id="ARBA00022984"/>
    </source>
</evidence>
<dbReference type="InterPro" id="IPR045380">
    <property type="entry name" value="LD_TPept_scaffold_dom"/>
</dbReference>
<reference evidence="10" key="1">
    <citation type="submission" date="2020-02" db="EMBL/GenBank/DDBJ databases">
        <authorList>
            <person name="Meier V. D."/>
        </authorList>
    </citation>
    <scope>NUCLEOTIDE SEQUENCE</scope>
    <source>
        <strain evidence="10">AVDCRST_MAG91</strain>
    </source>
</reference>
<evidence type="ECO:0000256" key="6">
    <source>
        <dbReference type="ARBA" id="ARBA00023316"/>
    </source>
</evidence>
<keyword evidence="6 7" id="KW-0961">Cell wall biogenesis/degradation</keyword>
<feature type="non-terminal residue" evidence="10">
    <location>
        <position position="422"/>
    </location>
</feature>
<dbReference type="SUPFAM" id="SSF141523">
    <property type="entry name" value="L,D-transpeptidase catalytic domain-like"/>
    <property type="match status" value="1"/>
</dbReference>
<keyword evidence="5 7" id="KW-0573">Peptidoglycan synthesis</keyword>
<dbReference type="GO" id="GO:0008360">
    <property type="term" value="P:regulation of cell shape"/>
    <property type="evidence" value="ECO:0007669"/>
    <property type="project" value="UniProtKB-UniRule"/>
</dbReference>
<evidence type="ECO:0000313" key="10">
    <source>
        <dbReference type="EMBL" id="CAA9533698.1"/>
    </source>
</evidence>
<feature type="domain" description="L,D-TPase catalytic" evidence="9">
    <location>
        <begin position="210"/>
        <end position="360"/>
    </location>
</feature>
<dbReference type="Pfam" id="PF20142">
    <property type="entry name" value="Scaffold"/>
    <property type="match status" value="1"/>
</dbReference>
<dbReference type="PANTHER" id="PTHR41533">
    <property type="entry name" value="L,D-TRANSPEPTIDASE HI_1667-RELATED"/>
    <property type="match status" value="1"/>
</dbReference>
<feature type="chain" id="PRO_5026963410" description="L,D-TPase catalytic domain-containing protein" evidence="8">
    <location>
        <begin position="24"/>
        <end position="422"/>
    </location>
</feature>
<dbReference type="GO" id="GO:0016740">
    <property type="term" value="F:transferase activity"/>
    <property type="evidence" value="ECO:0007669"/>
    <property type="project" value="UniProtKB-KW"/>
</dbReference>
<evidence type="ECO:0000256" key="3">
    <source>
        <dbReference type="ARBA" id="ARBA00022679"/>
    </source>
</evidence>
<dbReference type="GO" id="GO:0071555">
    <property type="term" value="P:cell wall organization"/>
    <property type="evidence" value="ECO:0007669"/>
    <property type="project" value="UniProtKB-UniRule"/>
</dbReference>
<comment type="pathway">
    <text evidence="1 7">Cell wall biogenesis; peptidoglycan biosynthesis.</text>
</comment>
<dbReference type="AlphaFoldDB" id="A0A6J4TXP5"/>
<feature type="active site" description="Proton donor/acceptor" evidence="7">
    <location>
        <position position="314"/>
    </location>
</feature>
<dbReference type="Pfam" id="PF03734">
    <property type="entry name" value="YkuD"/>
    <property type="match status" value="1"/>
</dbReference>
<evidence type="ECO:0000256" key="8">
    <source>
        <dbReference type="SAM" id="SignalP"/>
    </source>
</evidence>
<evidence type="ECO:0000256" key="7">
    <source>
        <dbReference type="PROSITE-ProRule" id="PRU01373"/>
    </source>
</evidence>
<evidence type="ECO:0000256" key="4">
    <source>
        <dbReference type="ARBA" id="ARBA00022960"/>
    </source>
</evidence>
<accession>A0A6J4TXP5</accession>
<evidence type="ECO:0000259" key="9">
    <source>
        <dbReference type="PROSITE" id="PS52029"/>
    </source>
</evidence>
<dbReference type="CDD" id="cd16913">
    <property type="entry name" value="YkuD_like"/>
    <property type="match status" value="1"/>
</dbReference>
<feature type="signal peptide" evidence="8">
    <location>
        <begin position="1"/>
        <end position="23"/>
    </location>
</feature>
<proteinExistence type="inferred from homology"/>
<dbReference type="GO" id="GO:0004180">
    <property type="term" value="F:carboxypeptidase activity"/>
    <property type="evidence" value="ECO:0007669"/>
    <property type="project" value="UniProtKB-ARBA"/>
</dbReference>
<name>A0A6J4TXP5_9SPHN</name>
<comment type="similarity">
    <text evidence="2">Belongs to the YkuD family.</text>
</comment>
<dbReference type="EMBL" id="CADCVX010000554">
    <property type="protein sequence ID" value="CAA9533698.1"/>
    <property type="molecule type" value="Genomic_DNA"/>
</dbReference>
<protein>
    <recommendedName>
        <fullName evidence="9">L,D-TPase catalytic domain-containing protein</fullName>
    </recommendedName>
</protein>
<dbReference type="PANTHER" id="PTHR41533:SF2">
    <property type="entry name" value="BLR7131 PROTEIN"/>
    <property type="match status" value="1"/>
</dbReference>
<dbReference type="UniPathway" id="UPA00219"/>
<dbReference type="InterPro" id="IPR005490">
    <property type="entry name" value="LD_TPept_cat_dom"/>
</dbReference>
<evidence type="ECO:0000256" key="1">
    <source>
        <dbReference type="ARBA" id="ARBA00004752"/>
    </source>
</evidence>
<sequence length="422" mass="45475">MSKISRVTAVSLLLTAAATPAFAQLQKGEKATAEQVATGEVFAKPISEAETVYRGLNGTMVAKRWTVPAAQDLLEYLDRVDEEGLDAADYGVEPLRAALNGRDQAELDRAATDSFLRLSADLALGNVPMAARQSWHLKDTDLDGAQQFGLMERAIANGSVRDTLNSLLPTHPQYTELKQVLANVSDATVKDKVRANLDRWRWLPRDLGQRYVIVNVPAYTVALVEDGGVVARHRAVVGAPKTATPSLGATATGVIFNPWWEVPASITPEVRGKKGYVSVKTPEGGVRYRQPPGPGNALGRMKVVMPNNYAIYLHDTPSKALFKNKMRAYSHGCIRTEDPLAFAQILLGNPEWTKEKINATIAEGKTVKADAAVATPVYITYFTAAAAANNKGIIEYKDIYARDGSVVTALNAKGAATTLASA</sequence>
<keyword evidence="3" id="KW-0808">Transferase</keyword>
<organism evidence="10">
    <name type="scientific">uncultured Sphingomonadaceae bacterium</name>
    <dbReference type="NCBI Taxonomy" id="169976"/>
    <lineage>
        <taxon>Bacteria</taxon>
        <taxon>Pseudomonadati</taxon>
        <taxon>Pseudomonadota</taxon>
        <taxon>Alphaproteobacteria</taxon>
        <taxon>Sphingomonadales</taxon>
        <taxon>Sphingomonadaceae</taxon>
        <taxon>environmental samples</taxon>
    </lineage>
</organism>